<evidence type="ECO:0000256" key="1">
    <source>
        <dbReference type="ARBA" id="ARBA00022478"/>
    </source>
</evidence>
<proteinExistence type="inferred from homology"/>
<dbReference type="SUPFAM" id="SSF56731">
    <property type="entry name" value="DNA primase core"/>
    <property type="match status" value="1"/>
</dbReference>
<evidence type="ECO:0000256" key="3">
    <source>
        <dbReference type="ARBA" id="ARBA00022679"/>
    </source>
</evidence>
<dbReference type="SMART" id="SM00400">
    <property type="entry name" value="ZnF_CHCC"/>
    <property type="match status" value="1"/>
</dbReference>
<dbReference type="CDD" id="cd03364">
    <property type="entry name" value="TOPRIM_DnaG_primases"/>
    <property type="match status" value="1"/>
</dbReference>
<evidence type="ECO:0000256" key="2">
    <source>
        <dbReference type="ARBA" id="ARBA00022515"/>
    </source>
</evidence>
<dbReference type="Gene3D" id="3.90.980.10">
    <property type="entry name" value="DNA primase, catalytic core, N-terminal domain"/>
    <property type="match status" value="1"/>
</dbReference>
<keyword evidence="8 14" id="KW-0863">Zinc-finger</keyword>
<dbReference type="PROSITE" id="PS50880">
    <property type="entry name" value="TOPRIM"/>
    <property type="match status" value="1"/>
</dbReference>
<dbReference type="Pfam" id="PF13662">
    <property type="entry name" value="Toprim_4"/>
    <property type="match status" value="1"/>
</dbReference>
<dbReference type="InterPro" id="IPR027417">
    <property type="entry name" value="P-loop_NTPase"/>
</dbReference>
<dbReference type="InterPro" id="IPR050219">
    <property type="entry name" value="DnaG_primase"/>
</dbReference>
<feature type="region of interest" description="Disordered" evidence="15">
    <location>
        <begin position="1048"/>
        <end position="1077"/>
    </location>
</feature>
<reference evidence="18 19" key="1">
    <citation type="submission" date="2018-10" db="EMBL/GenBank/DDBJ databases">
        <title>Characterization and genome analysis of a novel bacterium Sphingobium yanoikuyae SJTF8 capable of degrading PAHs.</title>
        <authorList>
            <person name="Yin C."/>
            <person name="Xiong W."/>
            <person name="Liang R."/>
        </authorList>
    </citation>
    <scope>NUCLEOTIDE SEQUENCE [LARGE SCALE GENOMIC DNA]</scope>
    <source>
        <strain evidence="18 19">SJTF8</strain>
    </source>
</reference>
<dbReference type="SUPFAM" id="SSF57783">
    <property type="entry name" value="Zinc beta-ribbon"/>
    <property type="match status" value="1"/>
</dbReference>
<comment type="similarity">
    <text evidence="14">Belongs to the DnaG primase family.</text>
</comment>
<dbReference type="Pfam" id="PF08706">
    <property type="entry name" value="D5_N"/>
    <property type="match status" value="1"/>
</dbReference>
<keyword evidence="1 14" id="KW-0240">DNA-directed RNA polymerase</keyword>
<protein>
    <recommendedName>
        <fullName evidence="14">DNA primase</fullName>
        <ecNumber evidence="14">2.7.7.101</ecNumber>
    </recommendedName>
</protein>
<dbReference type="InterPro" id="IPR002694">
    <property type="entry name" value="Znf_CHC2"/>
</dbReference>
<evidence type="ECO:0000313" key="19">
    <source>
        <dbReference type="Proteomes" id="UP000280708"/>
    </source>
</evidence>
<comment type="cofactor">
    <cofactor evidence="14">
        <name>Zn(2+)</name>
        <dbReference type="ChEBI" id="CHEBI:29105"/>
    </cofactor>
    <text evidence="14">Binds 1 zinc ion per monomer.</text>
</comment>
<dbReference type="NCBIfam" id="TIGR01391">
    <property type="entry name" value="dnaG"/>
    <property type="match status" value="1"/>
</dbReference>
<comment type="catalytic activity">
    <reaction evidence="14">
        <text>ssDNA + n NTP = ssDNA/pppN(pN)n-1 hybrid + (n-1) diphosphate.</text>
        <dbReference type="EC" id="2.7.7.101"/>
    </reaction>
</comment>
<comment type="domain">
    <text evidence="14">Contains an N-terminal zinc-binding domain, a central core domain that contains the primase activity, and a C-terminal DnaB-binding domain.</text>
</comment>
<comment type="subunit">
    <text evidence="14">Monomer. Interacts with DnaB.</text>
</comment>
<dbReference type="InterPro" id="IPR037068">
    <property type="entry name" value="DNA_primase_core_N_sf"/>
</dbReference>
<evidence type="ECO:0000256" key="14">
    <source>
        <dbReference type="HAMAP-Rule" id="MF_00974"/>
    </source>
</evidence>
<dbReference type="PANTHER" id="PTHR30313:SF2">
    <property type="entry name" value="DNA PRIMASE"/>
    <property type="match status" value="1"/>
</dbReference>
<evidence type="ECO:0000256" key="11">
    <source>
        <dbReference type="ARBA" id="ARBA00022842"/>
    </source>
</evidence>
<feature type="domain" description="Toprim" evidence="16">
    <location>
        <begin position="248"/>
        <end position="330"/>
    </location>
</feature>
<dbReference type="Pfam" id="PF08275">
    <property type="entry name" value="DNAG_N"/>
    <property type="match status" value="1"/>
</dbReference>
<accession>A0A3G2UST3</accession>
<dbReference type="AlphaFoldDB" id="A0A3G2UST3"/>
<keyword evidence="12 14" id="KW-0238">DNA-binding</keyword>
<dbReference type="InterPro" id="IPR014015">
    <property type="entry name" value="Helicase_SF3_DNA-vir"/>
</dbReference>
<dbReference type="GO" id="GO:0000428">
    <property type="term" value="C:DNA-directed RNA polymerase complex"/>
    <property type="evidence" value="ECO:0007669"/>
    <property type="project" value="UniProtKB-KW"/>
</dbReference>
<evidence type="ECO:0000256" key="10">
    <source>
        <dbReference type="ARBA" id="ARBA00022840"/>
    </source>
</evidence>
<keyword evidence="2 14" id="KW-0639">Primosome</keyword>
<feature type="domain" description="SF3 helicase" evidence="17">
    <location>
        <begin position="758"/>
        <end position="922"/>
    </location>
</feature>
<dbReference type="InterPro" id="IPR006295">
    <property type="entry name" value="DNA_primase_DnaG"/>
</dbReference>
<dbReference type="InterPro" id="IPR034151">
    <property type="entry name" value="TOPRIM_DnaG_bac"/>
</dbReference>
<dbReference type="InterPro" id="IPR036977">
    <property type="entry name" value="DNA_primase_Znf_CHC2"/>
</dbReference>
<keyword evidence="4 14" id="KW-0548">Nucleotidyltransferase</keyword>
<dbReference type="GO" id="GO:1990077">
    <property type="term" value="C:primosome complex"/>
    <property type="evidence" value="ECO:0007669"/>
    <property type="project" value="UniProtKB-KW"/>
</dbReference>
<feature type="zinc finger region" description="CHC2-type" evidence="14">
    <location>
        <begin position="38"/>
        <end position="62"/>
    </location>
</feature>
<keyword evidence="6 14" id="KW-0479">Metal-binding</keyword>
<dbReference type="FunFam" id="3.90.580.10:FF:000001">
    <property type="entry name" value="DNA primase"/>
    <property type="match status" value="1"/>
</dbReference>
<dbReference type="GO" id="GO:0003677">
    <property type="term" value="F:DNA binding"/>
    <property type="evidence" value="ECO:0007669"/>
    <property type="project" value="UniProtKB-KW"/>
</dbReference>
<evidence type="ECO:0000256" key="9">
    <source>
        <dbReference type="ARBA" id="ARBA00022833"/>
    </source>
</evidence>
<dbReference type="InterPro" id="IPR014818">
    <property type="entry name" value="Phage/plasmid_primase_P4_C"/>
</dbReference>
<dbReference type="Gene3D" id="3.40.50.300">
    <property type="entry name" value="P-loop containing nucleotide triphosphate hydrolases"/>
    <property type="match status" value="1"/>
</dbReference>
<evidence type="ECO:0000256" key="6">
    <source>
        <dbReference type="ARBA" id="ARBA00022723"/>
    </source>
</evidence>
<keyword evidence="7" id="KW-0547">Nucleotide-binding</keyword>
<dbReference type="InterPro" id="IPR013264">
    <property type="entry name" value="DNAG_N"/>
</dbReference>
<dbReference type="GO" id="GO:0008270">
    <property type="term" value="F:zinc ion binding"/>
    <property type="evidence" value="ECO:0007669"/>
    <property type="project" value="UniProtKB-UniRule"/>
</dbReference>
<evidence type="ECO:0000256" key="12">
    <source>
        <dbReference type="ARBA" id="ARBA00023125"/>
    </source>
</evidence>
<dbReference type="InterPro" id="IPR006171">
    <property type="entry name" value="TOPRIM_dom"/>
</dbReference>
<keyword evidence="10" id="KW-0067">ATP-binding</keyword>
<name>A0A3G2UST3_SPHYA</name>
<dbReference type="Gene3D" id="3.40.1360.10">
    <property type="match status" value="1"/>
</dbReference>
<keyword evidence="11" id="KW-0460">Magnesium</keyword>
<dbReference type="GO" id="GO:0005737">
    <property type="term" value="C:cytoplasm"/>
    <property type="evidence" value="ECO:0007669"/>
    <property type="project" value="TreeGrafter"/>
</dbReference>
<evidence type="ECO:0000256" key="13">
    <source>
        <dbReference type="ARBA" id="ARBA00023163"/>
    </source>
</evidence>
<organism evidence="18 19">
    <name type="scientific">Sphingobium yanoikuyae</name>
    <name type="common">Sphingomonas yanoikuyae</name>
    <dbReference type="NCBI Taxonomy" id="13690"/>
    <lineage>
        <taxon>Bacteria</taxon>
        <taxon>Pseudomonadati</taxon>
        <taxon>Pseudomonadota</taxon>
        <taxon>Alphaproteobacteria</taxon>
        <taxon>Sphingomonadales</taxon>
        <taxon>Sphingomonadaceae</taxon>
        <taxon>Sphingobium</taxon>
    </lineage>
</organism>
<dbReference type="RefSeq" id="WP_122129837.1">
    <property type="nucleotide sequence ID" value="NZ_CP033230.1"/>
</dbReference>
<evidence type="ECO:0000256" key="8">
    <source>
        <dbReference type="ARBA" id="ARBA00022771"/>
    </source>
</evidence>
<keyword evidence="13 14" id="KW-0804">Transcription</keyword>
<dbReference type="InterPro" id="IPR030846">
    <property type="entry name" value="DnaG_bac"/>
</dbReference>
<keyword evidence="9 14" id="KW-0862">Zinc</keyword>
<evidence type="ECO:0000259" key="17">
    <source>
        <dbReference type="PROSITE" id="PS51206"/>
    </source>
</evidence>
<comment type="function">
    <text evidence="14">RNA polymerase that catalyzes the synthesis of short RNA molecules used as primers for DNA polymerase during DNA replication.</text>
</comment>
<evidence type="ECO:0000259" key="16">
    <source>
        <dbReference type="PROSITE" id="PS50880"/>
    </source>
</evidence>
<dbReference type="Gene3D" id="3.90.580.10">
    <property type="entry name" value="Zinc finger, CHC2-type domain"/>
    <property type="match status" value="1"/>
</dbReference>
<dbReference type="NCBIfam" id="TIGR01613">
    <property type="entry name" value="primase_Cterm"/>
    <property type="match status" value="1"/>
</dbReference>
<evidence type="ECO:0000256" key="4">
    <source>
        <dbReference type="ARBA" id="ARBA00022695"/>
    </source>
</evidence>
<feature type="compositionally biased region" description="Acidic residues" evidence="15">
    <location>
        <begin position="1068"/>
        <end position="1077"/>
    </location>
</feature>
<dbReference type="HAMAP" id="MF_00974">
    <property type="entry name" value="DNA_primase_DnaG"/>
    <property type="match status" value="1"/>
</dbReference>
<dbReference type="Pfam" id="PF01807">
    <property type="entry name" value="Zn_ribbon_DnaG"/>
    <property type="match status" value="1"/>
</dbReference>
<dbReference type="SMART" id="SM00885">
    <property type="entry name" value="D5_N"/>
    <property type="match status" value="1"/>
</dbReference>
<dbReference type="PANTHER" id="PTHR30313">
    <property type="entry name" value="DNA PRIMASE"/>
    <property type="match status" value="1"/>
</dbReference>
<evidence type="ECO:0000256" key="7">
    <source>
        <dbReference type="ARBA" id="ARBA00022741"/>
    </source>
</evidence>
<evidence type="ECO:0000313" key="18">
    <source>
        <dbReference type="EMBL" id="AYO78330.1"/>
    </source>
</evidence>
<dbReference type="GO" id="GO:0005524">
    <property type="term" value="F:ATP binding"/>
    <property type="evidence" value="ECO:0007669"/>
    <property type="project" value="UniProtKB-KW"/>
</dbReference>
<evidence type="ECO:0000256" key="15">
    <source>
        <dbReference type="SAM" id="MobiDB-lite"/>
    </source>
</evidence>
<dbReference type="GO" id="GO:0003899">
    <property type="term" value="F:DNA-directed RNA polymerase activity"/>
    <property type="evidence" value="ECO:0007669"/>
    <property type="project" value="UniProtKB-UniRule"/>
</dbReference>
<dbReference type="PROSITE" id="PS51206">
    <property type="entry name" value="SF3_HELICASE_1"/>
    <property type="match status" value="1"/>
</dbReference>
<keyword evidence="3 14" id="KW-0808">Transferase</keyword>
<sequence length="1077" mass="118636">MSLSTAFLDEIRNRTTLSALIGTSVKLDKKGKEHKGCCPFHSEKTPSFTVNDDKGFYHCFGCGAHGDAIRWLTDQRGMDFIDAVKELAEAAGLDMPARSAEDVQRSAAIENVHDILQRAAGWYAGELRATPAAQKILANRGVSVASIEKFGLGIAPSQRSVASCGVPAPMLADAGLLVDTPDGFRDRFRARIIIPVHDQRGRAVGFGARATTDRQAAKYLNSPAAEHFDKGRLLFNLHRAAPAARASRRLVLVEGYFDVIALDAIGIEEAVAPMGTALTPEQLMRAWRLVHEPILLMDGDAAGRKAALRACEMALPGVGPGGSLAIAMLPEGLDPDDLARRTPEEDGGRAGVEAVLANAQPLVDFYWEAVLATPWAVTPEGKATLWKRLAAAAASIGDAETRAQYLSDWRARFDAKFPPPPPGLVEEDMLPIGRVEASLSDQGPGVQALLKRVTGAWLERQLDARVDTPKDLGRLVYSIGGRVSAGLIEEDDARAVIEQLRGDCADAKAEDVDKSFAAGMERVYDISGMLLDMRLATFQRTDMGNAERWFQRYGRDYLYTTAKGWLGWDGRRYRVLNQEKDVTPAEVMASVFEMVRAIQREAAFVRDTGVDHPGMVVDADSPIRDRAHWRLHQETGCHEDGMDSVTDYKGGKAVQLSDLIGRWGRASEASGRIGCIANLAKRWCTVELSQFDTNPMVLNCLNGTLHFNRGWDGERGSVELRPHNRADMLTKLTACDYDPDAERGEWDKFVLWAQPKGERRRYLKQWMGYNLTGDIGEQIFHIWWGPTAANGKSTFGNACRDAIGDYGDIINVETFLDEGGKKRGDAATPDLVRLPGVRFLTSGEVPVGAKVNEALINTVTGGDGMNVRDNFRSFFRFFPIFKWTLWCNEMPAIPRGTEGIWRRVKVVLWESHLEPDQRDRSLPDKLRKEHAGILAWMVEGLLDWMDNGFIEPEDVTAASADYKDDSDPLAAFLRLCTEPDPKARSQSSHLHELFRAWAKATGGPDWQQRGFTSAMKGKGFSTKQSNGMQWEGLRMTKQVSDFLDTHGNIVTFSDGPGPTPDPDGSPPADDDIVPGWD</sequence>
<dbReference type="EMBL" id="CP033230">
    <property type="protein sequence ID" value="AYO78330.1"/>
    <property type="molecule type" value="Genomic_DNA"/>
</dbReference>
<dbReference type="EC" id="2.7.7.101" evidence="14"/>
<evidence type="ECO:0000256" key="5">
    <source>
        <dbReference type="ARBA" id="ARBA00022705"/>
    </source>
</evidence>
<keyword evidence="5 14" id="KW-0235">DNA replication</keyword>
<dbReference type="GO" id="GO:0006269">
    <property type="term" value="P:DNA replication, synthesis of primer"/>
    <property type="evidence" value="ECO:0007669"/>
    <property type="project" value="UniProtKB-UniRule"/>
</dbReference>
<dbReference type="SMART" id="SM00493">
    <property type="entry name" value="TOPRIM"/>
    <property type="match status" value="1"/>
</dbReference>
<gene>
    <name evidence="14 18" type="primary">dnaG</name>
    <name evidence="18" type="ORF">EBF16_16405</name>
</gene>
<dbReference type="Proteomes" id="UP000280708">
    <property type="component" value="Chromosome"/>
</dbReference>
<dbReference type="InterPro" id="IPR006500">
    <property type="entry name" value="Helicase_put_C_phage/plasmid"/>
</dbReference>